<sequence length="3913" mass="386633">MRGDGLGTWAIPVGAGGDGFVLGLSTDSPVDLSIVKTASSLSPVIGDNITFNLTASNLGNNNATGVTVTDLIPAGYTLVSATPSTGTYNAGTGVWSIGNLVATTGTATLSIVAKVNPAGPYVNTATIAGSEDDPVPTNDVSTITPVPILRTDLGITKTVNNATPTVNSNVVFTLNAINNGLSAATGVSVTDVLPAGYTFVSNTAPTQGSFNSGTGVWTIGNMISTGTASMTITATVNPAGPYANTATIAGAQTDPIPGNNTSTVTPAPVPITDLTVLKTVNNATPAVGSNVVFTLLATNNGPSPGTGINVADLLPAGYTYVNSTPPAGTTYTPGTGVWSIGPLASGGTSTLTITATVNATGPYANTATITGIQNDPTPGNNTSTATPVPIPTTDRSIAKTVNNATPAVGSNVIFTLLATNNGPSPGTGITVTDLLPAGYTYVSSTPPAGTTYTPGTGVWSIGPLTSGGTSTLTITATVNATGPYGNTATITGTQNDPTSGNNTSTSTPVPTPTTDRSIAKTVDNATPAVGSNVVFTLVATNNGPSAGTGITVTDLLPAGYTYVSSTPPAGTTYTPGTGVWSIGPLASGGTSTLTITATVKATGPYGNTATITGTENDPTPGNNTSVSTPVPTPTTDRSIAKSVNNPTPAVGSNVVFTLVATNNGPSNGTGITVTDLLPAGYTYVSSTPPAGTTYTPGTGVWNIGPLASTGTATLTITATVKATGPYGNTASINGTENDPTPGNNTSVSTPVPTPTTDRSIAKTVNNATPAVGSNVIFTLVATNNGPSDGTGITVTDLLPAGYTYVSSTPPAGTTYTPGTGVWNIGPLASTGTATLTITATVKATGPYGNTATITGTENDPTPGNNTSISTPVPTPTTDRSIAKSVDNPAPAVGSNVVFTLVATNNGPSNGTGITVTDLLPAGYTYVSSTPPAGTTYTPGTGVWNIGPLASSGTATLTITATVNATGPYGNTATISGTENDPTPGNNTSTSTPVPTPTTDRSIVKTVNNPTPAVGSNVVFTLVATNNGPSNGTGITVTDLLPAGYTYVSSTPPAGTTYNPGSGVWNIGPLASTGTSTLTITAMVKATGPYANTATITGTENDPTPGNNTSTSTPVPTPTTDRSIAKTVNNPTPAVGSNVVFTLVATNNGLSDGTGITVTDLLPAGYTYVSSTPPAGTTYTPGTGVWNIGPLASTATATLTITATVKATGPYGNTATITGTENDPTPGNNTSVSTPVPTPTTDRSIVKTVDNPTPAVGSNVVFTLAATNNGLSNGTGITVSDLLPAGYTYVSSTPPAGTTYTPGTGLWNIGPLASGATTTLTITATVKATGPYGNTATINGTENDPTPGNNTSTSTPVPTATTDRSIAKTVNNPTPAVGSNVVFTLVATNNGPSNGTGITVTDLLPAGYTYVSSTPPAGTTYTSGTGVWNIGPLASGATSTLTITATVNAAGPYANTATITGTENDPTPGNNTATSTPAPTATTNLSVAKTVNNSSPYVGNTVTFTLAATNAGPSNATAVVVNDLVPSGYNFISATPSQGTYNSGTGIWAIGSLTNGANATLTVTATVNPTGVYTNTATISGAQNDPVPANNTSSITPTPVKVQVVKTGPATANTGTTINYVLTVSNTGTGNAIAQTISDIVSPDLTGVSWIATAQGAASVSTGGTGTGPNVSVTGDIPAGGGNHIVINITATIPATSLAAAISNTATVTAPGSPPVSSNTVVTSLGKQADLNIQKTGPSNVVAGNNITYVLTITNAGPSNANNVSILDNLPAGINTPTWTASAQNGAVINGPVTGSGNLSLSANIPTGTASVTVTINGTVGANYVGANLINTATASPEPGVNDPTPASSTVTTTVSKIANVRITKSGPANIGAGQQITYTLRVVNDGPSDVSGIEIIDNITGPILTPTWTATVQNGATLNALAGAGNINLIGGIPSGVGVIEIVVTGQVDPGTANGVGFTNTATANIPAGNPVTDPDPGTNTSTVPTTVSNTPDLRVSKNGPATVNIGDPITYTIVITNAGAGNITNALIEDLVPASVTVSAWNITGAGGATVTGTPGGGTNTINTSGDIPAGANPLTALTLTINGIVNVNAIPVFVNTVKVVAGTTEQSSVTTAVNQSTDIVIEKNGTQSVKAGLPVSYTIKLSNAGPNNATGLVINDVVPGEIQNINWSAVNFGTATISGPAGGNTNTIAVNADVPTGAANYILITVTGKMSPSTPLPSITNTATVTLPAGLTDFNTANNTSSVQTTITTETNLAVVKTVNQPAPSVGSNVVFTIVASNTGPSDGTGITVTDLLPTPGYTYVSSTPPAGTTYTPGTGIWNIGALANGANATLTITATVNATGPYANTATISGTENDPTPGNNTSTETPVPVPVSDRQIAKTVDNPTPAVGSNVVFTLVATNNGPSIGTGITVTDQLPAGYTYVSSTPPAGTTYDAATGIWTVGTLGINLSSTLTITATVNATGPYANTANITGTENDPTAANNTATSTPAPTPTTDRSLVKTVDNATPAVGSNVVFTLIATNNGPSDGTGITVTDLLPAGYTYVSSTPPAGTTYVPATGLWTIGPLANGISATLTITATVNATGPYANTASINGTENDPTPGNNTSTSTPTPTPTTDRSIVKSVDNATPAVGSNVVFTLVATNNGPSDGTGITVSDLLPSGYTYVNSTPPAGTTYTPATGLWNIGPLANGATSTLTITATVKATGPYANTATINGTENDPTPGNNTSTSSPAPTPTTDRSLAKSVNNATPAVGSNVVFTLVATNNGPSDGTGVTVSDLLPAGYTYVSSNPPPGTTYDAATGLWTIGALANGTNATLTITALVNATGPYANTASITGTENDPTSGNNTGTSTPIPTPTTDRSLVKSVDNASPAVGSNVVFTLIAKNEGPSDGTGITVSDLLPAGYTYVSSTPPAGTTYTPATGLWSIGPLANGVTSTLTITATVNASGPYANTANISGTENDPNSANNNSTSTPVPAATTDRSLTKSVDNATPAVGSNVVFTLIAKNEGPSIGTNITVTDLLPVGYTYVSSTPPAGTTYIPATGLWTIGTLASTATSTLTITATVNATGPYANTASITGTENDPTPGNNTATSTPVPIATTDRSLVKSVDNATPAVGSNVVFTLIAKNEGPSDGTGITVTDLLPAGYTYVSSTPPAGTTYVPATGLWTIGPLANGVSSTLTITATVNATGPYANTATINGTESDPTPGNNSSTSTPTPTPTTDRSLVKSVDNASPAVGSNVVFTLIAKNEGPSDGTGITVTDLLPAGYTYVSSTPPAGTTYVPATGLWTIGPLANGVSATLTITATVNATGPYANTATINGTENDPTPGNNTGTSTPTPTPTTDRSLVKTVDNATPAVGSNVVFTLIAKNEGPSDGTGITVTDLLPAGYTYVSSTPPAGTTYVPATGLWTIGPLANGVSATLTITATVNASGPYANTATINGTENDPTPGNNTSTSTPTPTPTTDRSLVKTVDNATPAVGSNVVFTLVATNNGPSNGTGITVTDLLPAGYTYVSSTPPAGTTYVPATGLWTIGPLVNGVSATLAITATVNATGPYANTASINGTENDPTPGNNSSTSTPTPTPTTDRSLVKTVDNATPAVGSNVVFTLVATNNGPSNGTGITVTDLLPAGYTYVSSTPPAGSTYVPATGLWTIGPLANGVSATLTITATVNATGPYANTASINGTENDPTPGNNTSTSTPTPIPTTDRSLVKTVDNATPAVGSNVVFTLVTTNNGPSNGTGITVTDLLPAGYTYVSSTPPAGTTYTPATGVWDIGTMTNASTATLTITATVNATGPYANTASINGTENDPTPGNNTSTSTPTPTPTTDRSLVKTVDNATPAVGSNVVFTLVATNNGPSNGTGITVTDLLPAGYTYVSSTPPAGTTYTPATGVWDIGTMTNASTATLTITAIVN</sequence>
<evidence type="ECO:0000313" key="1">
    <source>
        <dbReference type="Proteomes" id="UP000887579"/>
    </source>
</evidence>
<evidence type="ECO:0000313" key="2">
    <source>
        <dbReference type="WBParaSite" id="ES5_v2.g11982.t1"/>
    </source>
</evidence>
<proteinExistence type="predicted"/>
<name>A0AC34F4F5_9BILA</name>
<accession>A0AC34F4F5</accession>
<protein>
    <submittedName>
        <fullName evidence="2">DUF11 domain-containing protein</fullName>
    </submittedName>
</protein>
<dbReference type="WBParaSite" id="ES5_v2.g11982.t1">
    <property type="protein sequence ID" value="ES5_v2.g11982.t1"/>
    <property type="gene ID" value="ES5_v2.g11982"/>
</dbReference>
<dbReference type="Proteomes" id="UP000887579">
    <property type="component" value="Unplaced"/>
</dbReference>
<reference evidence="2" key="1">
    <citation type="submission" date="2022-11" db="UniProtKB">
        <authorList>
            <consortium name="WormBaseParasite"/>
        </authorList>
    </citation>
    <scope>IDENTIFICATION</scope>
</reference>
<organism evidence="1 2">
    <name type="scientific">Panagrolaimus sp. ES5</name>
    <dbReference type="NCBI Taxonomy" id="591445"/>
    <lineage>
        <taxon>Eukaryota</taxon>
        <taxon>Metazoa</taxon>
        <taxon>Ecdysozoa</taxon>
        <taxon>Nematoda</taxon>
        <taxon>Chromadorea</taxon>
        <taxon>Rhabditida</taxon>
        <taxon>Tylenchina</taxon>
        <taxon>Panagrolaimomorpha</taxon>
        <taxon>Panagrolaimoidea</taxon>
        <taxon>Panagrolaimidae</taxon>
        <taxon>Panagrolaimus</taxon>
    </lineage>
</organism>